<feature type="domain" description="N-acetyltransferase" evidence="3">
    <location>
        <begin position="3"/>
        <end position="164"/>
    </location>
</feature>
<dbReference type="EC" id="2.3.1.-" evidence="4"/>
<accession>A0ABV6MIT6</accession>
<dbReference type="PANTHER" id="PTHR43877:SF1">
    <property type="entry name" value="ACETYLTRANSFERASE"/>
    <property type="match status" value="1"/>
</dbReference>
<dbReference type="EMBL" id="JBHLUD010000001">
    <property type="protein sequence ID" value="MFC0540208.1"/>
    <property type="molecule type" value="Genomic_DNA"/>
</dbReference>
<evidence type="ECO:0000313" key="4">
    <source>
        <dbReference type="EMBL" id="MFC0540208.1"/>
    </source>
</evidence>
<sequence length="327" mass="36151">MTPEIRLVDPLAEDVDEHVELHLAVSRVDYPNVAPPTRETVQTRLRSPDIDLGESLAWTARVDGRLAGALGTQLPVDGNEHLSMIRLVVHPDFRRQGIGSRLLHTAAEALRARGRVIGEVSRVESNSPGSRFAAALGFRTVNTSVFQLLEFAEVDPAIWEVPVPLGYRLVRWIGQAPEYLVESYVRARHAIGDAPPGESAFRTPSWTVARLRRLEAGYRSNGIERRVVAAVDSDGDVVGITELDLQSLRPDLAAQRDTAVLAAHRGHGLGQAMKAAMLRWITADRPDLRRVWTSTATANQYMADVNHRLGFATVRRYSVVNRELDGL</sequence>
<keyword evidence="5" id="KW-1185">Reference proteome</keyword>
<dbReference type="InterPro" id="IPR000182">
    <property type="entry name" value="GNAT_dom"/>
</dbReference>
<dbReference type="Gene3D" id="3.40.630.30">
    <property type="match status" value="1"/>
</dbReference>
<dbReference type="Pfam" id="PF00583">
    <property type="entry name" value="Acetyltransf_1"/>
    <property type="match status" value="2"/>
</dbReference>
<dbReference type="Proteomes" id="UP001589810">
    <property type="component" value="Unassembled WGS sequence"/>
</dbReference>
<gene>
    <name evidence="4" type="ORF">ACFFH7_01880</name>
</gene>
<evidence type="ECO:0000256" key="1">
    <source>
        <dbReference type="ARBA" id="ARBA00022679"/>
    </source>
</evidence>
<protein>
    <submittedName>
        <fullName evidence="4">GNAT family N-acetyltransferase</fullName>
        <ecNumber evidence="4">2.3.1.-</ecNumber>
    </submittedName>
</protein>
<keyword evidence="2 4" id="KW-0012">Acyltransferase</keyword>
<name>A0ABV6MIT6_9PSEU</name>
<dbReference type="CDD" id="cd04301">
    <property type="entry name" value="NAT_SF"/>
    <property type="match status" value="1"/>
</dbReference>
<dbReference type="RefSeq" id="WP_273938977.1">
    <property type="nucleotide sequence ID" value="NZ_CP097263.1"/>
</dbReference>
<evidence type="ECO:0000259" key="3">
    <source>
        <dbReference type="PROSITE" id="PS51186"/>
    </source>
</evidence>
<evidence type="ECO:0000313" key="5">
    <source>
        <dbReference type="Proteomes" id="UP001589810"/>
    </source>
</evidence>
<evidence type="ECO:0000256" key="2">
    <source>
        <dbReference type="ARBA" id="ARBA00023315"/>
    </source>
</evidence>
<comment type="caution">
    <text evidence="4">The sequence shown here is derived from an EMBL/GenBank/DDBJ whole genome shotgun (WGS) entry which is preliminary data.</text>
</comment>
<reference evidence="4 5" key="1">
    <citation type="submission" date="2024-09" db="EMBL/GenBank/DDBJ databases">
        <authorList>
            <person name="Sun Q."/>
            <person name="Mori K."/>
        </authorList>
    </citation>
    <scope>NUCLEOTIDE SEQUENCE [LARGE SCALE GENOMIC DNA]</scope>
    <source>
        <strain evidence="4 5">TBRC 1432</strain>
    </source>
</reference>
<dbReference type="GO" id="GO:0016746">
    <property type="term" value="F:acyltransferase activity"/>
    <property type="evidence" value="ECO:0007669"/>
    <property type="project" value="UniProtKB-KW"/>
</dbReference>
<dbReference type="InterPro" id="IPR016181">
    <property type="entry name" value="Acyl_CoA_acyltransferase"/>
</dbReference>
<keyword evidence="1 4" id="KW-0808">Transferase</keyword>
<dbReference type="PANTHER" id="PTHR43877">
    <property type="entry name" value="AMINOALKYLPHOSPHONATE N-ACETYLTRANSFERASE-RELATED-RELATED"/>
    <property type="match status" value="1"/>
</dbReference>
<dbReference type="SUPFAM" id="SSF55729">
    <property type="entry name" value="Acyl-CoA N-acyltransferases (Nat)"/>
    <property type="match status" value="2"/>
</dbReference>
<dbReference type="PROSITE" id="PS51186">
    <property type="entry name" value="GNAT"/>
    <property type="match status" value="1"/>
</dbReference>
<proteinExistence type="predicted"/>
<dbReference type="InterPro" id="IPR050832">
    <property type="entry name" value="Bact_Acetyltransf"/>
</dbReference>
<organism evidence="4 5">
    <name type="scientific">Kutzneria chonburiensis</name>
    <dbReference type="NCBI Taxonomy" id="1483604"/>
    <lineage>
        <taxon>Bacteria</taxon>
        <taxon>Bacillati</taxon>
        <taxon>Actinomycetota</taxon>
        <taxon>Actinomycetes</taxon>
        <taxon>Pseudonocardiales</taxon>
        <taxon>Pseudonocardiaceae</taxon>
        <taxon>Kutzneria</taxon>
    </lineage>
</organism>